<protein>
    <submittedName>
        <fullName evidence="2">Phytanoyl-CoA dioxygenase family protein</fullName>
    </submittedName>
</protein>
<dbReference type="Pfam" id="PF05721">
    <property type="entry name" value="PhyH"/>
    <property type="match status" value="1"/>
</dbReference>
<evidence type="ECO:0000313" key="3">
    <source>
        <dbReference type="Proteomes" id="UP000678545"/>
    </source>
</evidence>
<accession>A0A941E1K0</accession>
<dbReference type="EMBL" id="JAGSPJ010000004">
    <property type="protein sequence ID" value="MBR7800675.1"/>
    <property type="molecule type" value="Genomic_DNA"/>
</dbReference>
<dbReference type="Proteomes" id="UP000678545">
    <property type="component" value="Unassembled WGS sequence"/>
</dbReference>
<dbReference type="GO" id="GO:0005506">
    <property type="term" value="F:iron ion binding"/>
    <property type="evidence" value="ECO:0007669"/>
    <property type="project" value="UniProtKB-ARBA"/>
</dbReference>
<evidence type="ECO:0000313" key="2">
    <source>
        <dbReference type="EMBL" id="MBR7800675.1"/>
    </source>
</evidence>
<dbReference type="AlphaFoldDB" id="A0A941E1K0"/>
<dbReference type="Gene3D" id="2.60.120.620">
    <property type="entry name" value="q2cbj1_9rhob like domain"/>
    <property type="match status" value="1"/>
</dbReference>
<dbReference type="PANTHER" id="PTHR20883:SF48">
    <property type="entry name" value="ECTOINE DIOXYGENASE"/>
    <property type="match status" value="1"/>
</dbReference>
<comment type="caution">
    <text evidence="2">The sequence shown here is derived from an EMBL/GenBank/DDBJ whole genome shotgun (WGS) entry which is preliminary data.</text>
</comment>
<keyword evidence="3" id="KW-1185">Reference proteome</keyword>
<evidence type="ECO:0000256" key="1">
    <source>
        <dbReference type="ARBA" id="ARBA00001954"/>
    </source>
</evidence>
<proteinExistence type="predicted"/>
<keyword evidence="2" id="KW-0560">Oxidoreductase</keyword>
<dbReference type="PANTHER" id="PTHR20883">
    <property type="entry name" value="PHYTANOYL-COA DIOXYGENASE DOMAIN CONTAINING 1"/>
    <property type="match status" value="1"/>
</dbReference>
<sequence length="242" mass="27644">MVLTSEQHSAFQRDGFIGPITLMSEQEMNTLRNHIEELMRERSATESIYSAVAPTIGERAPLETIYDAHLDHPIIRKLATHPLIVQTAKQLLGDEVCIWRSTFWIKSPGARRIEWHQDTYKSEGFGWFPNINVWIALDEAQEHNCVWLVPGTQIEAIPLEQFKTSQYVQALQDSEELPRPPFAIEKTIAKMPLRAGQCFAFDGKTLHGSPPNKQETRRAGIVIRFIPRGFRLNNLNTPLLDC</sequence>
<gene>
    <name evidence="2" type="ORF">KDM90_11760</name>
</gene>
<dbReference type="RefSeq" id="WP_212675791.1">
    <property type="nucleotide sequence ID" value="NZ_JAGSPJ010000004.1"/>
</dbReference>
<organism evidence="2 3">
    <name type="scientific">Undibacterium fentianense</name>
    <dbReference type="NCBI Taxonomy" id="2828728"/>
    <lineage>
        <taxon>Bacteria</taxon>
        <taxon>Pseudomonadati</taxon>
        <taxon>Pseudomonadota</taxon>
        <taxon>Betaproteobacteria</taxon>
        <taxon>Burkholderiales</taxon>
        <taxon>Oxalobacteraceae</taxon>
        <taxon>Undibacterium</taxon>
    </lineage>
</organism>
<dbReference type="GO" id="GO:0016706">
    <property type="term" value="F:2-oxoglutarate-dependent dioxygenase activity"/>
    <property type="evidence" value="ECO:0007669"/>
    <property type="project" value="UniProtKB-ARBA"/>
</dbReference>
<reference evidence="2" key="1">
    <citation type="submission" date="2021-04" db="EMBL/GenBank/DDBJ databases">
        <title>novel species isolated from subtropical streams in China.</title>
        <authorList>
            <person name="Lu H."/>
        </authorList>
    </citation>
    <scope>NUCLEOTIDE SEQUENCE</scope>
    <source>
        <strain evidence="2">FT137W</strain>
    </source>
</reference>
<dbReference type="InterPro" id="IPR008775">
    <property type="entry name" value="Phytyl_CoA_dOase-like"/>
</dbReference>
<comment type="cofactor">
    <cofactor evidence="1">
        <name>Fe(2+)</name>
        <dbReference type="ChEBI" id="CHEBI:29033"/>
    </cofactor>
</comment>
<dbReference type="SUPFAM" id="SSF51197">
    <property type="entry name" value="Clavaminate synthase-like"/>
    <property type="match status" value="1"/>
</dbReference>
<name>A0A941E1K0_9BURK</name>
<keyword evidence="2" id="KW-0223">Dioxygenase</keyword>